<feature type="domain" description="Retrotransposon gag" evidence="2">
    <location>
        <begin position="219"/>
        <end position="308"/>
    </location>
</feature>
<dbReference type="AlphaFoldDB" id="A0A9J7Z1R4"/>
<evidence type="ECO:0000256" key="1">
    <source>
        <dbReference type="SAM" id="MobiDB-lite"/>
    </source>
</evidence>
<dbReference type="InterPro" id="IPR041577">
    <property type="entry name" value="RT_RNaseH_2"/>
</dbReference>
<keyword evidence="5" id="KW-1185">Reference proteome</keyword>
<dbReference type="Ensembl" id="ENSCCRT00000156643.1">
    <property type="protein sequence ID" value="ENSCCRP00000123355.1"/>
    <property type="gene ID" value="ENSCCRG00000063372.1"/>
</dbReference>
<dbReference type="InterPro" id="IPR005162">
    <property type="entry name" value="Retrotrans_gag_dom"/>
</dbReference>
<reference evidence="4" key="2">
    <citation type="submission" date="2025-09" db="UniProtKB">
        <authorList>
            <consortium name="Ensembl"/>
        </authorList>
    </citation>
    <scope>IDENTIFICATION</scope>
</reference>
<evidence type="ECO:0000313" key="5">
    <source>
        <dbReference type="Proteomes" id="UP001108240"/>
    </source>
</evidence>
<accession>A0A9J7Z1R4</accession>
<dbReference type="PANTHER" id="PTHR15503">
    <property type="entry name" value="LDOC1 RELATED"/>
    <property type="match status" value="1"/>
</dbReference>
<dbReference type="PANTHER" id="PTHR15503:SF36">
    <property type="entry name" value="RETROTRANSPOSON GAG-LIKE PROTEIN 5"/>
    <property type="match status" value="1"/>
</dbReference>
<sequence length="471" mass="52167">MLVCSMLLCCSALDVRVFPRNLIHSSHLHKHHHLPSARFPAVPVPSSPAANSPSPSGLLTVSHHLGLSSSLHYLYSCLFCLVFIKLSILALVSSSSFTESAQNALTIKMEAASTTSLTDFIHHSVNRMDQQQESITNTGRAIQALVAQVSELTQQIHQLHRISPTAPAPPVPREIPQDHFRPEPRLPAFCRTFLNKCSMHFALQPRTFATEESKVAFTLTLLSGKAALWGTAVWENQHSCCASFHTLSEEMRRVFDRAAVGREAAQQLSDLHQGTSSFTDYSIQFRTLAAACQWNEAAQWDRFLHGLADRVQKEIYLLELPPTLNGLIDLALRVDARINRLGRQTSPTRHPISLEKGRSSRENAVGPVDDHEPMQVGRAWLPRRERERRRSQGLCLYCGGSGHTIAAETAFTNLKSRFVSAPILVAPDPTWQFVVEVDASEVGVGAVLSQRAASDDKVHPCAFFFPSFISC</sequence>
<evidence type="ECO:0000259" key="2">
    <source>
        <dbReference type="Pfam" id="PF03732"/>
    </source>
</evidence>
<dbReference type="InterPro" id="IPR032567">
    <property type="entry name" value="RTL1-rel"/>
</dbReference>
<dbReference type="SUPFAM" id="SSF56672">
    <property type="entry name" value="DNA/RNA polymerases"/>
    <property type="match status" value="1"/>
</dbReference>
<dbReference type="InterPro" id="IPR043502">
    <property type="entry name" value="DNA/RNA_pol_sf"/>
</dbReference>
<protein>
    <recommendedName>
        <fullName evidence="6">Retrotransposon gag domain-containing protein</fullName>
    </recommendedName>
</protein>
<proteinExistence type="predicted"/>
<dbReference type="GeneTree" id="ENSGT00950000183173"/>
<organism evidence="4 5">
    <name type="scientific">Cyprinus carpio carpio</name>
    <dbReference type="NCBI Taxonomy" id="630221"/>
    <lineage>
        <taxon>Eukaryota</taxon>
        <taxon>Metazoa</taxon>
        <taxon>Chordata</taxon>
        <taxon>Craniata</taxon>
        <taxon>Vertebrata</taxon>
        <taxon>Euteleostomi</taxon>
        <taxon>Actinopterygii</taxon>
        <taxon>Neopterygii</taxon>
        <taxon>Teleostei</taxon>
        <taxon>Ostariophysi</taxon>
        <taxon>Cypriniformes</taxon>
        <taxon>Cyprinidae</taxon>
        <taxon>Cyprininae</taxon>
        <taxon>Cyprinus</taxon>
    </lineage>
</organism>
<feature type="region of interest" description="Disordered" evidence="1">
    <location>
        <begin position="344"/>
        <end position="369"/>
    </location>
</feature>
<evidence type="ECO:0000259" key="3">
    <source>
        <dbReference type="Pfam" id="PF17919"/>
    </source>
</evidence>
<dbReference type="Pfam" id="PF03732">
    <property type="entry name" value="Retrotrans_gag"/>
    <property type="match status" value="1"/>
</dbReference>
<dbReference type="Proteomes" id="UP001108240">
    <property type="component" value="Unplaced"/>
</dbReference>
<evidence type="ECO:0000313" key="4">
    <source>
        <dbReference type="Ensembl" id="ENSCCRP00000123355.1"/>
    </source>
</evidence>
<feature type="domain" description="Reverse transcriptase/retrotransposon-derived protein RNase H-like" evidence="3">
    <location>
        <begin position="407"/>
        <end position="464"/>
    </location>
</feature>
<feature type="compositionally biased region" description="Basic and acidic residues" evidence="1">
    <location>
        <begin position="352"/>
        <end position="361"/>
    </location>
</feature>
<dbReference type="Pfam" id="PF17919">
    <property type="entry name" value="RT_RNaseH_2"/>
    <property type="match status" value="1"/>
</dbReference>
<evidence type="ECO:0008006" key="6">
    <source>
        <dbReference type="Google" id="ProtNLM"/>
    </source>
</evidence>
<name>A0A9J7Z1R4_CYPCA</name>
<reference evidence="4" key="1">
    <citation type="submission" date="2025-08" db="UniProtKB">
        <authorList>
            <consortium name="Ensembl"/>
        </authorList>
    </citation>
    <scope>IDENTIFICATION</scope>
</reference>